<dbReference type="EMBL" id="JABDTM020006471">
    <property type="protein sequence ID" value="KAH0821725.1"/>
    <property type="molecule type" value="Genomic_DNA"/>
</dbReference>
<reference evidence="1" key="2">
    <citation type="submission" date="2021-08" db="EMBL/GenBank/DDBJ databases">
        <authorList>
            <person name="Eriksson T."/>
        </authorList>
    </citation>
    <scope>NUCLEOTIDE SEQUENCE</scope>
    <source>
        <strain evidence="1">Stoneville</strain>
        <tissue evidence="1">Whole head</tissue>
    </source>
</reference>
<comment type="caution">
    <text evidence="1">The sequence shown here is derived from an EMBL/GenBank/DDBJ whole genome shotgun (WGS) entry which is preliminary data.</text>
</comment>
<evidence type="ECO:0000313" key="1">
    <source>
        <dbReference type="EMBL" id="KAH0821725.1"/>
    </source>
</evidence>
<name>A0A8J6HN04_TENMO</name>
<dbReference type="AlphaFoldDB" id="A0A8J6HN04"/>
<sequence>MRLKISSAIRSLLSKVPPKLDNIFNLRAAKRFGFLSECLLGAPLLRQSGRSVGGGGSIIELVKTLLIPLEQSVTGHALNPRSATRLKPDV</sequence>
<dbReference type="Proteomes" id="UP000719412">
    <property type="component" value="Unassembled WGS sequence"/>
</dbReference>
<organism evidence="1 2">
    <name type="scientific">Tenebrio molitor</name>
    <name type="common">Yellow mealworm beetle</name>
    <dbReference type="NCBI Taxonomy" id="7067"/>
    <lineage>
        <taxon>Eukaryota</taxon>
        <taxon>Metazoa</taxon>
        <taxon>Ecdysozoa</taxon>
        <taxon>Arthropoda</taxon>
        <taxon>Hexapoda</taxon>
        <taxon>Insecta</taxon>
        <taxon>Pterygota</taxon>
        <taxon>Neoptera</taxon>
        <taxon>Endopterygota</taxon>
        <taxon>Coleoptera</taxon>
        <taxon>Polyphaga</taxon>
        <taxon>Cucujiformia</taxon>
        <taxon>Tenebrionidae</taxon>
        <taxon>Tenebrio</taxon>
    </lineage>
</organism>
<protein>
    <submittedName>
        <fullName evidence="1">Uncharacterized protein</fullName>
    </submittedName>
</protein>
<keyword evidence="2" id="KW-1185">Reference proteome</keyword>
<gene>
    <name evidence="1" type="ORF">GEV33_001066</name>
</gene>
<evidence type="ECO:0000313" key="2">
    <source>
        <dbReference type="Proteomes" id="UP000719412"/>
    </source>
</evidence>
<reference evidence="1" key="1">
    <citation type="journal article" date="2020" name="J Insects Food Feed">
        <title>The yellow mealworm (Tenebrio molitor) genome: a resource for the emerging insects as food and feed industry.</title>
        <authorList>
            <person name="Eriksson T."/>
            <person name="Andere A."/>
            <person name="Kelstrup H."/>
            <person name="Emery V."/>
            <person name="Picard C."/>
        </authorList>
    </citation>
    <scope>NUCLEOTIDE SEQUENCE</scope>
    <source>
        <strain evidence="1">Stoneville</strain>
        <tissue evidence="1">Whole head</tissue>
    </source>
</reference>
<proteinExistence type="predicted"/>
<accession>A0A8J6HN04</accession>